<dbReference type="GO" id="GO:0002250">
    <property type="term" value="P:adaptive immune response"/>
    <property type="evidence" value="ECO:0007669"/>
    <property type="project" value="InterPro"/>
</dbReference>
<keyword evidence="1" id="KW-1133">Transmembrane helix</keyword>
<dbReference type="PROSITE" id="PS51257">
    <property type="entry name" value="PROKAR_LIPOPROTEIN"/>
    <property type="match status" value="1"/>
</dbReference>
<gene>
    <name evidence="4" type="ORF">AMELA_G00168960</name>
</gene>
<comment type="caution">
    <text evidence="4">The sequence shown here is derived from an EMBL/GenBank/DDBJ whole genome shotgun (WGS) entry which is preliminary data.</text>
</comment>
<evidence type="ECO:0000256" key="2">
    <source>
        <dbReference type="SAM" id="SignalP"/>
    </source>
</evidence>
<proteinExistence type="predicted"/>
<dbReference type="GO" id="GO:0016020">
    <property type="term" value="C:membrane"/>
    <property type="evidence" value="ECO:0007669"/>
    <property type="project" value="InterPro"/>
</dbReference>
<dbReference type="InterPro" id="IPR007110">
    <property type="entry name" value="Ig-like_dom"/>
</dbReference>
<dbReference type="Proteomes" id="UP000593565">
    <property type="component" value="Unassembled WGS sequence"/>
</dbReference>
<accession>A0A7J6AE41</accession>
<dbReference type="InterPro" id="IPR036179">
    <property type="entry name" value="Ig-like_dom_sf"/>
</dbReference>
<dbReference type="PROSITE" id="PS50835">
    <property type="entry name" value="IG_LIKE"/>
    <property type="match status" value="1"/>
</dbReference>
<name>A0A7J6AE41_AMEME</name>
<feature type="transmembrane region" description="Helical" evidence="1">
    <location>
        <begin position="147"/>
        <end position="172"/>
    </location>
</feature>
<evidence type="ECO:0000259" key="3">
    <source>
        <dbReference type="PROSITE" id="PS50835"/>
    </source>
</evidence>
<feature type="domain" description="Ig-like" evidence="3">
    <location>
        <begin position="5"/>
        <end position="124"/>
    </location>
</feature>
<dbReference type="PANTHER" id="PTHR15343">
    <property type="entry name" value="CD7"/>
    <property type="match status" value="1"/>
</dbReference>
<sequence>MKLLPLHTLILLSVFLHSSSSSSCSDGDGRFEPLFVRAGENATIKCSISNPDQDGVYLNREKVTSTDVLYYFKDGTLTPEDSVKGRVETNKNFRDFSVFISNVSEQDGGVYWCKFNKLDVYTVSEKTYLIVQSGKKICSRESECNFFIYWIVIGVLSLIILVLAGVLVKLCCDRGQYTPKQHPSNGVYEVMRGNTSKALNNPAYESSQRCTRSALS</sequence>
<dbReference type="SMART" id="SM00409">
    <property type="entry name" value="IG"/>
    <property type="match status" value="1"/>
</dbReference>
<evidence type="ECO:0000313" key="4">
    <source>
        <dbReference type="EMBL" id="KAF4080319.1"/>
    </source>
</evidence>
<dbReference type="InterPro" id="IPR039090">
    <property type="entry name" value="CD7"/>
</dbReference>
<dbReference type="Gene3D" id="2.60.40.10">
    <property type="entry name" value="Immunoglobulins"/>
    <property type="match status" value="1"/>
</dbReference>
<dbReference type="SUPFAM" id="SSF48726">
    <property type="entry name" value="Immunoglobulin"/>
    <property type="match status" value="1"/>
</dbReference>
<dbReference type="AlphaFoldDB" id="A0A7J6AE41"/>
<dbReference type="InterPro" id="IPR013783">
    <property type="entry name" value="Ig-like_fold"/>
</dbReference>
<dbReference type="EMBL" id="JAAGNN010000014">
    <property type="protein sequence ID" value="KAF4080319.1"/>
    <property type="molecule type" value="Genomic_DNA"/>
</dbReference>
<dbReference type="InterPro" id="IPR013106">
    <property type="entry name" value="Ig_V-set"/>
</dbReference>
<keyword evidence="5" id="KW-1185">Reference proteome</keyword>
<feature type="chain" id="PRO_5029782143" description="Ig-like domain-containing protein" evidence="2">
    <location>
        <begin position="22"/>
        <end position="216"/>
    </location>
</feature>
<reference evidence="4 5" key="1">
    <citation type="submission" date="2020-02" db="EMBL/GenBank/DDBJ databases">
        <title>A chromosome-scale genome assembly of the black bullhead catfish (Ameiurus melas).</title>
        <authorList>
            <person name="Wen M."/>
            <person name="Zham M."/>
            <person name="Cabau C."/>
            <person name="Klopp C."/>
            <person name="Donnadieu C."/>
            <person name="Roques C."/>
            <person name="Bouchez O."/>
            <person name="Lampietro C."/>
            <person name="Jouanno E."/>
            <person name="Herpin A."/>
            <person name="Louis A."/>
            <person name="Berthelot C."/>
            <person name="Parey E."/>
            <person name="Roest-Crollius H."/>
            <person name="Braasch I."/>
            <person name="Postlethwait J."/>
            <person name="Robinson-Rechavi M."/>
            <person name="Echchiki A."/>
            <person name="Begum T."/>
            <person name="Montfort J."/>
            <person name="Schartl M."/>
            <person name="Bobe J."/>
            <person name="Guiguen Y."/>
        </authorList>
    </citation>
    <scope>NUCLEOTIDE SEQUENCE [LARGE SCALE GENOMIC DNA]</scope>
    <source>
        <strain evidence="4">M_S1</strain>
        <tissue evidence="4">Blood</tissue>
    </source>
</reference>
<keyword evidence="2" id="KW-0732">Signal</keyword>
<evidence type="ECO:0000256" key="1">
    <source>
        <dbReference type="SAM" id="Phobius"/>
    </source>
</evidence>
<dbReference type="PANTHER" id="PTHR15343:SF0">
    <property type="entry name" value="T-CELL ANTIGEN CD7"/>
    <property type="match status" value="1"/>
</dbReference>
<feature type="signal peptide" evidence="2">
    <location>
        <begin position="1"/>
        <end position="21"/>
    </location>
</feature>
<organism evidence="4 5">
    <name type="scientific">Ameiurus melas</name>
    <name type="common">Black bullhead</name>
    <name type="synonym">Silurus melas</name>
    <dbReference type="NCBI Taxonomy" id="219545"/>
    <lineage>
        <taxon>Eukaryota</taxon>
        <taxon>Metazoa</taxon>
        <taxon>Chordata</taxon>
        <taxon>Craniata</taxon>
        <taxon>Vertebrata</taxon>
        <taxon>Euteleostomi</taxon>
        <taxon>Actinopterygii</taxon>
        <taxon>Neopterygii</taxon>
        <taxon>Teleostei</taxon>
        <taxon>Ostariophysi</taxon>
        <taxon>Siluriformes</taxon>
        <taxon>Ictaluridae</taxon>
        <taxon>Ameiurus</taxon>
    </lineage>
</organism>
<keyword evidence="1" id="KW-0472">Membrane</keyword>
<keyword evidence="1" id="KW-0812">Transmembrane</keyword>
<dbReference type="GO" id="GO:0038023">
    <property type="term" value="F:signaling receptor activity"/>
    <property type="evidence" value="ECO:0007669"/>
    <property type="project" value="InterPro"/>
</dbReference>
<dbReference type="InterPro" id="IPR003599">
    <property type="entry name" value="Ig_sub"/>
</dbReference>
<evidence type="ECO:0000313" key="5">
    <source>
        <dbReference type="Proteomes" id="UP000593565"/>
    </source>
</evidence>
<protein>
    <recommendedName>
        <fullName evidence="3">Ig-like domain-containing protein</fullName>
    </recommendedName>
</protein>
<dbReference type="Pfam" id="PF07686">
    <property type="entry name" value="V-set"/>
    <property type="match status" value="1"/>
</dbReference>